<organism evidence="1 2">
    <name type="scientific">Rhodanobacter fulvus Jip2</name>
    <dbReference type="NCBI Taxonomy" id="1163408"/>
    <lineage>
        <taxon>Bacteria</taxon>
        <taxon>Pseudomonadati</taxon>
        <taxon>Pseudomonadota</taxon>
        <taxon>Gammaproteobacteria</taxon>
        <taxon>Lysobacterales</taxon>
        <taxon>Rhodanobacteraceae</taxon>
        <taxon>Rhodanobacter</taxon>
    </lineage>
</organism>
<evidence type="ECO:0000313" key="1">
    <source>
        <dbReference type="EMBL" id="EIL88532.1"/>
    </source>
</evidence>
<comment type="caution">
    <text evidence="1">The sequence shown here is derived from an EMBL/GenBank/DDBJ whole genome shotgun (WGS) entry which is preliminary data.</text>
</comment>
<accession>I4VMU1</accession>
<dbReference type="eggNOG" id="ENOG5032U9X">
    <property type="taxonomic scope" value="Bacteria"/>
</dbReference>
<sequence length="127" mass="13549">MPLLDVSDVLDDEDFADELRLTVRAVTIDGNGRGQTSESTTPICGVVTSDKGRNRDLIAEGQRVVGSILVHTGTRLTSGGEGREADAVTWNGRQYTVVSIDDYSRYGEGFICAHCDLMPLSGGADGQ</sequence>
<dbReference type="EMBL" id="AJXU01000051">
    <property type="protein sequence ID" value="EIL88532.1"/>
    <property type="molecule type" value="Genomic_DNA"/>
</dbReference>
<reference evidence="1 2" key="1">
    <citation type="journal article" date="2012" name="J. Bacteriol.">
        <title>Genome sequences for six rhodanobacter strains, isolated from soils and the terrestrial subsurface, with variable denitrification capabilities.</title>
        <authorList>
            <person name="Kostka J.E."/>
            <person name="Green S.J."/>
            <person name="Rishishwar L."/>
            <person name="Prakash O."/>
            <person name="Katz L.S."/>
            <person name="Marino-Ramirez L."/>
            <person name="Jordan I.K."/>
            <person name="Munk C."/>
            <person name="Ivanova N."/>
            <person name="Mikhailova N."/>
            <person name="Watson D.B."/>
            <person name="Brown S.D."/>
            <person name="Palumbo A.V."/>
            <person name="Brooks S.C."/>
        </authorList>
    </citation>
    <scope>NUCLEOTIDE SEQUENCE [LARGE SCALE GENOMIC DNA]</scope>
    <source>
        <strain evidence="2">Jip2T</strain>
    </source>
</reference>
<name>I4VMU1_9GAMM</name>
<dbReference type="AlphaFoldDB" id="I4VMU1"/>
<dbReference type="Proteomes" id="UP000004210">
    <property type="component" value="Unassembled WGS sequence"/>
</dbReference>
<dbReference type="PATRIC" id="fig|1163408.3.peg.2512"/>
<proteinExistence type="predicted"/>
<dbReference type="OrthoDB" id="8449625at2"/>
<evidence type="ECO:0000313" key="2">
    <source>
        <dbReference type="Proteomes" id="UP000004210"/>
    </source>
</evidence>
<protein>
    <submittedName>
        <fullName evidence="1">Putative bacteriophage protein</fullName>
    </submittedName>
</protein>
<dbReference type="RefSeq" id="WP_007082092.1">
    <property type="nucleotide sequence ID" value="NZ_AJXU01000051.1"/>
</dbReference>
<dbReference type="STRING" id="1163408.UU9_12313"/>
<gene>
    <name evidence="1" type="ORF">UU9_12313</name>
</gene>
<keyword evidence="2" id="KW-1185">Reference proteome</keyword>